<evidence type="ECO:0000313" key="1">
    <source>
        <dbReference type="EMBL" id="JAE27213.1"/>
    </source>
</evidence>
<dbReference type="AlphaFoldDB" id="A0A0A9H2V7"/>
<dbReference type="EMBL" id="GBRH01170683">
    <property type="protein sequence ID" value="JAE27213.1"/>
    <property type="molecule type" value="Transcribed_RNA"/>
</dbReference>
<proteinExistence type="predicted"/>
<organism evidence="1">
    <name type="scientific">Arundo donax</name>
    <name type="common">Giant reed</name>
    <name type="synonym">Donax arundinaceus</name>
    <dbReference type="NCBI Taxonomy" id="35708"/>
    <lineage>
        <taxon>Eukaryota</taxon>
        <taxon>Viridiplantae</taxon>
        <taxon>Streptophyta</taxon>
        <taxon>Embryophyta</taxon>
        <taxon>Tracheophyta</taxon>
        <taxon>Spermatophyta</taxon>
        <taxon>Magnoliopsida</taxon>
        <taxon>Liliopsida</taxon>
        <taxon>Poales</taxon>
        <taxon>Poaceae</taxon>
        <taxon>PACMAD clade</taxon>
        <taxon>Arundinoideae</taxon>
        <taxon>Arundineae</taxon>
        <taxon>Arundo</taxon>
    </lineage>
</organism>
<protein>
    <submittedName>
        <fullName evidence="1">Uncharacterized protein</fullName>
    </submittedName>
</protein>
<accession>A0A0A9H2V7</accession>
<reference evidence="1" key="1">
    <citation type="submission" date="2014-09" db="EMBL/GenBank/DDBJ databases">
        <authorList>
            <person name="Magalhaes I.L.F."/>
            <person name="Oliveira U."/>
            <person name="Santos F.R."/>
            <person name="Vidigal T.H.D.A."/>
            <person name="Brescovit A.D."/>
            <person name="Santos A.J."/>
        </authorList>
    </citation>
    <scope>NUCLEOTIDE SEQUENCE</scope>
    <source>
        <tissue evidence="1">Shoot tissue taken approximately 20 cm above the soil surface</tissue>
    </source>
</reference>
<reference evidence="1" key="2">
    <citation type="journal article" date="2015" name="Data Brief">
        <title>Shoot transcriptome of the giant reed, Arundo donax.</title>
        <authorList>
            <person name="Barrero R.A."/>
            <person name="Guerrero F.D."/>
            <person name="Moolhuijzen P."/>
            <person name="Goolsby J.A."/>
            <person name="Tidwell J."/>
            <person name="Bellgard S.E."/>
            <person name="Bellgard M.I."/>
        </authorList>
    </citation>
    <scope>NUCLEOTIDE SEQUENCE</scope>
    <source>
        <tissue evidence="1">Shoot tissue taken approximately 20 cm above the soil surface</tissue>
    </source>
</reference>
<sequence length="18" mass="2256">MRCVWLCSWQSRKELSWG</sequence>
<name>A0A0A9H2V7_ARUDO</name>